<name>A0A5B9PCU9_9BACT</name>
<organism evidence="3 4">
    <name type="scientific">Mariniblastus fucicola</name>
    <dbReference type="NCBI Taxonomy" id="980251"/>
    <lineage>
        <taxon>Bacteria</taxon>
        <taxon>Pseudomonadati</taxon>
        <taxon>Planctomycetota</taxon>
        <taxon>Planctomycetia</taxon>
        <taxon>Pirellulales</taxon>
        <taxon>Pirellulaceae</taxon>
        <taxon>Mariniblastus</taxon>
    </lineage>
</organism>
<dbReference type="EMBL" id="CP042912">
    <property type="protein sequence ID" value="QEG24168.1"/>
    <property type="molecule type" value="Genomic_DNA"/>
</dbReference>
<proteinExistence type="predicted"/>
<dbReference type="AlphaFoldDB" id="A0A5B9PCU9"/>
<evidence type="ECO:0000313" key="3">
    <source>
        <dbReference type="EMBL" id="QEG24168.1"/>
    </source>
</evidence>
<evidence type="ECO:0000256" key="1">
    <source>
        <dbReference type="SAM" id="MobiDB-lite"/>
    </source>
</evidence>
<feature type="chain" id="PRO_5023101153" description="TIGR03000 domain-containing protein" evidence="2">
    <location>
        <begin position="24"/>
        <end position="470"/>
    </location>
</feature>
<dbReference type="NCBIfam" id="TIGR03000">
    <property type="entry name" value="plancto_dom_1"/>
    <property type="match status" value="2"/>
</dbReference>
<feature type="region of interest" description="Disordered" evidence="1">
    <location>
        <begin position="266"/>
        <end position="292"/>
    </location>
</feature>
<evidence type="ECO:0000256" key="2">
    <source>
        <dbReference type="SAM" id="SignalP"/>
    </source>
</evidence>
<keyword evidence="4" id="KW-1185">Reference proteome</keyword>
<dbReference type="KEGG" id="mff:MFFC18_40840"/>
<sequence precursor="true">MSNSSRLKNCLLIFSIACLFAFASQDSAKADGSWGSSRGGWGSSGGSGGSMGGGSYGCQGGGLFSRAPVRNLLSRVGSGIGNGIANIGDGIANIFERQPLRNGLFGSRGGWGSNGGYASNGSSGGSQGTWGSSGGWGCSGGGYAGSSTWSQPSYISAPATTLGSAIPMDSAVPIYDSGAIIGSTNMGGFGSSGSISAYVDPAISYGTISSPAMQYETSSQVLDYGYYGSQFGPIGIPTDATLINGTVITGPMLDVNGQSDNGIIETPGGSDLPGNDYYDGGSEPTPDDAFGAEEDDDSAYMPRGKAILSLDVPKDAKVFINDKLTRTSGTTRSYVSRNLIRGKEYRYRVKVVSEVDGKDVVKSRVVTMRGGEQNEVAFNFDPIVTRVVLSVPEDAKVIIDGKETSTAGAFRSFATQRLKSGKWDDYSVEVSVVRDGKTLTRKEKFDLAAGEFRFFEFDFDQSAANSIVKK</sequence>
<dbReference type="Proteomes" id="UP000322214">
    <property type="component" value="Chromosome"/>
</dbReference>
<dbReference type="RefSeq" id="WP_075083458.1">
    <property type="nucleotide sequence ID" value="NZ_CP042912.1"/>
</dbReference>
<evidence type="ECO:0008006" key="5">
    <source>
        <dbReference type="Google" id="ProtNLM"/>
    </source>
</evidence>
<keyword evidence="2" id="KW-0732">Signal</keyword>
<evidence type="ECO:0000313" key="4">
    <source>
        <dbReference type="Proteomes" id="UP000322214"/>
    </source>
</evidence>
<gene>
    <name evidence="3" type="ORF">MFFC18_40840</name>
</gene>
<dbReference type="InterPro" id="IPR017460">
    <property type="entry name" value="CHP03000_planctomycetes"/>
</dbReference>
<dbReference type="STRING" id="980251.GCA_001642875_00660"/>
<accession>A0A5B9PCU9</accession>
<feature type="signal peptide" evidence="2">
    <location>
        <begin position="1"/>
        <end position="23"/>
    </location>
</feature>
<protein>
    <recommendedName>
        <fullName evidence="5">TIGR03000 domain-containing protein</fullName>
    </recommendedName>
</protein>
<reference evidence="3 4" key="1">
    <citation type="submission" date="2019-08" db="EMBL/GenBank/DDBJ databases">
        <title>Deep-cultivation of Planctomycetes and their phenomic and genomic characterization uncovers novel biology.</title>
        <authorList>
            <person name="Wiegand S."/>
            <person name="Jogler M."/>
            <person name="Boedeker C."/>
            <person name="Pinto D."/>
            <person name="Vollmers J."/>
            <person name="Rivas-Marin E."/>
            <person name="Kohn T."/>
            <person name="Peeters S.H."/>
            <person name="Heuer A."/>
            <person name="Rast P."/>
            <person name="Oberbeckmann S."/>
            <person name="Bunk B."/>
            <person name="Jeske O."/>
            <person name="Meyerdierks A."/>
            <person name="Storesund J.E."/>
            <person name="Kallscheuer N."/>
            <person name="Luecker S."/>
            <person name="Lage O.M."/>
            <person name="Pohl T."/>
            <person name="Merkel B.J."/>
            <person name="Hornburger P."/>
            <person name="Mueller R.-W."/>
            <person name="Bruemmer F."/>
            <person name="Labrenz M."/>
            <person name="Spormann A.M."/>
            <person name="Op den Camp H."/>
            <person name="Overmann J."/>
            <person name="Amann R."/>
            <person name="Jetten M.S.M."/>
            <person name="Mascher T."/>
            <person name="Medema M.H."/>
            <person name="Devos D.P."/>
            <person name="Kaster A.-K."/>
            <person name="Ovreas L."/>
            <person name="Rohde M."/>
            <person name="Galperin M.Y."/>
            <person name="Jogler C."/>
        </authorList>
    </citation>
    <scope>NUCLEOTIDE SEQUENCE [LARGE SCALE GENOMIC DNA]</scope>
    <source>
        <strain evidence="3 4">FC18</strain>
    </source>
</reference>
<dbReference type="OrthoDB" id="292627at2"/>